<evidence type="ECO:0000313" key="1">
    <source>
        <dbReference type="EMBL" id="MBB3196160.1"/>
    </source>
</evidence>
<dbReference type="InterPro" id="IPR014718">
    <property type="entry name" value="GH-type_carb-bd"/>
</dbReference>
<dbReference type="Gene3D" id="2.70.98.10">
    <property type="match status" value="1"/>
</dbReference>
<dbReference type="RefSeq" id="WP_088453230.1">
    <property type="nucleotide sequence ID" value="NZ_JACHXO010000006.1"/>
</dbReference>
<gene>
    <name evidence="1" type="ORF">FHS28_003570</name>
</gene>
<evidence type="ECO:0000313" key="2">
    <source>
        <dbReference type="Proteomes" id="UP000574369"/>
    </source>
</evidence>
<dbReference type="Proteomes" id="UP000574369">
    <property type="component" value="Unassembled WGS sequence"/>
</dbReference>
<keyword evidence="2" id="KW-1185">Reference proteome</keyword>
<comment type="caution">
    <text evidence="1">The sequence shown here is derived from an EMBL/GenBank/DDBJ whole genome shotgun (WGS) entry which is preliminary data.</text>
</comment>
<organism evidence="1 2">
    <name type="scientific">Roseateles terrae</name>
    <dbReference type="NCBI Taxonomy" id="431060"/>
    <lineage>
        <taxon>Bacteria</taxon>
        <taxon>Pseudomonadati</taxon>
        <taxon>Pseudomonadota</taxon>
        <taxon>Betaproteobacteria</taxon>
        <taxon>Burkholderiales</taxon>
        <taxon>Sphaerotilaceae</taxon>
        <taxon>Roseateles</taxon>
    </lineage>
</organism>
<reference evidence="1 2" key="1">
    <citation type="submission" date="2020-08" db="EMBL/GenBank/DDBJ databases">
        <title>Genomic Encyclopedia of Type Strains, Phase III (KMG-III): the genomes of soil and plant-associated and newly described type strains.</title>
        <authorList>
            <person name="Whitman W."/>
        </authorList>
    </citation>
    <scope>NUCLEOTIDE SEQUENCE [LARGE SCALE GENOMIC DNA]</scope>
    <source>
        <strain evidence="1 2">CECT 7247</strain>
    </source>
</reference>
<name>A0ABR6GVM4_9BURK</name>
<sequence>MDRDIELQVDGWRALVAPEEGGRLRSLTSLVGGRRFNWFKQAERHANVLVGGAGLWLEAAGGAIAAGMGAGAAAGAAAGATTPESPPDPRLNALDAPWQLTELSPRCITLIHGYRDTSGPQGGYQAHQVFRLGPGRLEIAVALRNLGRRPLDLRMGLRLQVPDGFSSHVTLDPSMVGRPRPARGTGICLEDWGGLATLAMADGHQIRLRLAGSLPALTLQRHPERPWMTLTALTAAPGAHNTVPTLAPGEEWAVSLGLELLAGED</sequence>
<dbReference type="EMBL" id="JACHXO010000006">
    <property type="protein sequence ID" value="MBB3196160.1"/>
    <property type="molecule type" value="Genomic_DNA"/>
</dbReference>
<proteinExistence type="predicted"/>
<protein>
    <submittedName>
        <fullName evidence="1">Uncharacterized protein</fullName>
    </submittedName>
</protein>
<accession>A0ABR6GVM4</accession>